<organism evidence="1 2">
    <name type="scientific">Dyadobacter luticola</name>
    <dbReference type="NCBI Taxonomy" id="1979387"/>
    <lineage>
        <taxon>Bacteria</taxon>
        <taxon>Pseudomonadati</taxon>
        <taxon>Bacteroidota</taxon>
        <taxon>Cytophagia</taxon>
        <taxon>Cytophagales</taxon>
        <taxon>Spirosomataceae</taxon>
        <taxon>Dyadobacter</taxon>
    </lineage>
</organism>
<comment type="caution">
    <text evidence="1">The sequence shown here is derived from an EMBL/GenBank/DDBJ whole genome shotgun (WGS) entry which is preliminary data.</text>
</comment>
<evidence type="ECO:0008006" key="3">
    <source>
        <dbReference type="Google" id="ProtNLM"/>
    </source>
</evidence>
<reference evidence="1 2" key="1">
    <citation type="submission" date="2019-05" db="EMBL/GenBank/DDBJ databases">
        <authorList>
            <person name="Qu J.-H."/>
        </authorList>
    </citation>
    <scope>NUCLEOTIDE SEQUENCE [LARGE SCALE GENOMIC DNA]</scope>
    <source>
        <strain evidence="1 2">T17</strain>
    </source>
</reference>
<keyword evidence="2" id="KW-1185">Reference proteome</keyword>
<dbReference type="Proteomes" id="UP000306402">
    <property type="component" value="Unassembled WGS sequence"/>
</dbReference>
<dbReference type="EMBL" id="VCEJ01000004">
    <property type="protein sequence ID" value="TLV01060.1"/>
    <property type="molecule type" value="Genomic_DNA"/>
</dbReference>
<accession>A0A5R9KYA3</accession>
<protein>
    <recommendedName>
        <fullName evidence="3">Porin family protein</fullName>
    </recommendedName>
</protein>
<dbReference type="AlphaFoldDB" id="A0A5R9KYA3"/>
<evidence type="ECO:0000313" key="2">
    <source>
        <dbReference type="Proteomes" id="UP000306402"/>
    </source>
</evidence>
<proteinExistence type="predicted"/>
<gene>
    <name evidence="1" type="ORF">FEN17_16510</name>
</gene>
<dbReference type="OrthoDB" id="945117at2"/>
<name>A0A5R9KYA3_9BACT</name>
<evidence type="ECO:0000313" key="1">
    <source>
        <dbReference type="EMBL" id="TLV01060.1"/>
    </source>
</evidence>
<sequence length="216" mass="24304">MKKLFLMLLLGSFWPTDDVQAQLQKGSRYWGATIGFNGDHAKSEYTPRFSSNNNQFRVSPSLQAGWFFKDNTMFGLRAMSSLSWFKNVSENPGQDYKSGIRNGNVSLSPFIRNYKSLSPKWAIFLHSGVNLSYIWSGVTMDEFDGTDTGYGASIYANPGIVYWFTPRFALESDLNLLSVSLGYTHLNGNDFNFSAGVTSSITSYFGLRASWYLQSK</sequence>
<dbReference type="RefSeq" id="WP_138366432.1">
    <property type="nucleotide sequence ID" value="NZ_VCEJ01000004.1"/>
</dbReference>